<sequence>MNMETCPGTEEVKCFNFFVTPNHCQTSPSVLGHIFTLRFTYD</sequence>
<evidence type="ECO:0000313" key="1">
    <source>
        <dbReference type="EMBL" id="MPC22525.1"/>
    </source>
</evidence>
<keyword evidence="2" id="KW-1185">Reference proteome</keyword>
<organism evidence="1 2">
    <name type="scientific">Portunus trituberculatus</name>
    <name type="common">Swimming crab</name>
    <name type="synonym">Neptunus trituberculatus</name>
    <dbReference type="NCBI Taxonomy" id="210409"/>
    <lineage>
        <taxon>Eukaryota</taxon>
        <taxon>Metazoa</taxon>
        <taxon>Ecdysozoa</taxon>
        <taxon>Arthropoda</taxon>
        <taxon>Crustacea</taxon>
        <taxon>Multicrustacea</taxon>
        <taxon>Malacostraca</taxon>
        <taxon>Eumalacostraca</taxon>
        <taxon>Eucarida</taxon>
        <taxon>Decapoda</taxon>
        <taxon>Pleocyemata</taxon>
        <taxon>Brachyura</taxon>
        <taxon>Eubrachyura</taxon>
        <taxon>Portunoidea</taxon>
        <taxon>Portunidae</taxon>
        <taxon>Portuninae</taxon>
        <taxon>Portunus</taxon>
    </lineage>
</organism>
<comment type="caution">
    <text evidence="1">The sequence shown here is derived from an EMBL/GenBank/DDBJ whole genome shotgun (WGS) entry which is preliminary data.</text>
</comment>
<name>A0A5B7DMV5_PORTR</name>
<evidence type="ECO:0000313" key="2">
    <source>
        <dbReference type="Proteomes" id="UP000324222"/>
    </source>
</evidence>
<dbReference type="EMBL" id="VSRR010001097">
    <property type="protein sequence ID" value="MPC22525.1"/>
    <property type="molecule type" value="Genomic_DNA"/>
</dbReference>
<protein>
    <submittedName>
        <fullName evidence="1">Uncharacterized protein</fullName>
    </submittedName>
</protein>
<accession>A0A5B7DMV5</accession>
<proteinExistence type="predicted"/>
<dbReference type="AlphaFoldDB" id="A0A5B7DMV5"/>
<reference evidence="1 2" key="1">
    <citation type="submission" date="2019-05" db="EMBL/GenBank/DDBJ databases">
        <title>Another draft genome of Portunus trituberculatus and its Hox gene families provides insights of decapod evolution.</title>
        <authorList>
            <person name="Jeong J.-H."/>
            <person name="Song I."/>
            <person name="Kim S."/>
            <person name="Choi T."/>
            <person name="Kim D."/>
            <person name="Ryu S."/>
            <person name="Kim W."/>
        </authorList>
    </citation>
    <scope>NUCLEOTIDE SEQUENCE [LARGE SCALE GENOMIC DNA]</scope>
    <source>
        <tissue evidence="1">Muscle</tissue>
    </source>
</reference>
<gene>
    <name evidence="1" type="ORF">E2C01_015542</name>
</gene>
<dbReference type="Proteomes" id="UP000324222">
    <property type="component" value="Unassembled WGS sequence"/>
</dbReference>